<accession>A0A0P1FWW8</accession>
<dbReference type="SMART" id="SM00342">
    <property type="entry name" value="HTH_ARAC"/>
    <property type="match status" value="1"/>
</dbReference>
<dbReference type="AlphaFoldDB" id="A0A0P1FWW8"/>
<evidence type="ECO:0000313" key="8">
    <source>
        <dbReference type="Proteomes" id="UP000051887"/>
    </source>
</evidence>
<keyword evidence="2" id="KW-0238">DNA-binding</keyword>
<dbReference type="InterPro" id="IPR018062">
    <property type="entry name" value="HTH_AraC-typ_CS"/>
</dbReference>
<evidence type="ECO:0000313" key="7">
    <source>
        <dbReference type="Proteomes" id="UP000051086"/>
    </source>
</evidence>
<dbReference type="PROSITE" id="PS01124">
    <property type="entry name" value="HTH_ARAC_FAMILY_2"/>
    <property type="match status" value="1"/>
</dbReference>
<dbReference type="OrthoDB" id="9793400at2"/>
<dbReference type="RefSeq" id="WP_058244630.1">
    <property type="nucleotide sequence ID" value="NZ_CYSB01000030.1"/>
</dbReference>
<protein>
    <submittedName>
        <fullName evidence="6">Multiple antibiotic resistance protein MarA</fullName>
    </submittedName>
</protein>
<evidence type="ECO:0000313" key="5">
    <source>
        <dbReference type="EMBL" id="CUH68386.1"/>
    </source>
</evidence>
<evidence type="ECO:0000256" key="3">
    <source>
        <dbReference type="ARBA" id="ARBA00023163"/>
    </source>
</evidence>
<reference evidence="6 8" key="2">
    <citation type="submission" date="2015-09" db="EMBL/GenBank/DDBJ databases">
        <authorList>
            <consortium name="Swine Surveillance"/>
        </authorList>
    </citation>
    <scope>NUCLEOTIDE SEQUENCE [LARGE SCALE GENOMIC DNA]</scope>
    <source>
        <strain evidence="6 8">5120</strain>
    </source>
</reference>
<name>A0A0P1FWW8_9RHOB</name>
<dbReference type="SUPFAM" id="SSF46689">
    <property type="entry name" value="Homeodomain-like"/>
    <property type="match status" value="2"/>
</dbReference>
<dbReference type="EMBL" id="CYSC01000040">
    <property type="protein sequence ID" value="CUH73489.1"/>
    <property type="molecule type" value="Genomic_DNA"/>
</dbReference>
<evidence type="ECO:0000313" key="6">
    <source>
        <dbReference type="EMBL" id="CUH73489.1"/>
    </source>
</evidence>
<gene>
    <name evidence="6" type="primary">marA</name>
    <name evidence="5" type="ORF">TL5118_02619</name>
    <name evidence="6" type="ORF">TL5120_03298</name>
</gene>
<dbReference type="Proteomes" id="UP000051086">
    <property type="component" value="Unassembled WGS sequence"/>
</dbReference>
<evidence type="ECO:0000259" key="4">
    <source>
        <dbReference type="PROSITE" id="PS01124"/>
    </source>
</evidence>
<dbReference type="GO" id="GO:0003700">
    <property type="term" value="F:DNA-binding transcription factor activity"/>
    <property type="evidence" value="ECO:0007669"/>
    <property type="project" value="InterPro"/>
</dbReference>
<evidence type="ECO:0000256" key="2">
    <source>
        <dbReference type="ARBA" id="ARBA00023125"/>
    </source>
</evidence>
<feature type="domain" description="HTH araC/xylS-type" evidence="4">
    <location>
        <begin position="188"/>
        <end position="285"/>
    </location>
</feature>
<dbReference type="EMBL" id="CYSB01000030">
    <property type="protein sequence ID" value="CUH68386.1"/>
    <property type="molecule type" value="Genomic_DNA"/>
</dbReference>
<dbReference type="GO" id="GO:0043565">
    <property type="term" value="F:sequence-specific DNA binding"/>
    <property type="evidence" value="ECO:0007669"/>
    <property type="project" value="InterPro"/>
</dbReference>
<dbReference type="InterPro" id="IPR018060">
    <property type="entry name" value="HTH_AraC"/>
</dbReference>
<keyword evidence="7" id="KW-1185">Reference proteome</keyword>
<dbReference type="Pfam" id="PF12833">
    <property type="entry name" value="HTH_18"/>
    <property type="match status" value="1"/>
</dbReference>
<dbReference type="Proteomes" id="UP000051887">
    <property type="component" value="Unassembled WGS sequence"/>
</dbReference>
<keyword evidence="1" id="KW-0805">Transcription regulation</keyword>
<reference evidence="5 7" key="1">
    <citation type="submission" date="2015-09" db="EMBL/GenBank/DDBJ databases">
        <authorList>
            <person name="Rodrigo-Torres L."/>
            <person name="Arahal D.R."/>
        </authorList>
    </citation>
    <scope>NUCLEOTIDE SEQUENCE [LARGE SCALE GENOMIC DNA]</scope>
    <source>
        <strain evidence="5 7">CECT 5118</strain>
    </source>
</reference>
<dbReference type="InterPro" id="IPR050204">
    <property type="entry name" value="AraC_XylS_family_regulators"/>
</dbReference>
<dbReference type="Gene3D" id="1.10.10.60">
    <property type="entry name" value="Homeodomain-like"/>
    <property type="match status" value="1"/>
</dbReference>
<sequence length="286" mass="31656">MPLDQPSVASFLTASPQAQQRGHIDLGFDRQASLWHNSDDRISYVAPEGHCLSFYAQGGMGTRRIDGAPVHGWAGAVCILPHGMDSEWEITDPFDFVHLYLSDAELRRAFAETFDCDARLMELTDETYFDAPWLAGHFLTIQQATQSGNPVQAEEAVSELVHGIFAEGIGVTRRKRQLVGGLAPHLMRRIRDFVRADLSAKVTLSDLAQLCDLSEFHLQRSFRASLGLSPHEWIQRQRLEEAKRLIAAGEPLAQIASSCGFSSQSHLSRSFKAQMGMTPGAYGCLI</sequence>
<dbReference type="PANTHER" id="PTHR46796">
    <property type="entry name" value="HTH-TYPE TRANSCRIPTIONAL ACTIVATOR RHAS-RELATED"/>
    <property type="match status" value="1"/>
</dbReference>
<evidence type="ECO:0000256" key="1">
    <source>
        <dbReference type="ARBA" id="ARBA00023015"/>
    </source>
</evidence>
<proteinExistence type="predicted"/>
<dbReference type="PROSITE" id="PS00041">
    <property type="entry name" value="HTH_ARAC_FAMILY_1"/>
    <property type="match status" value="1"/>
</dbReference>
<organism evidence="6 8">
    <name type="scientific">Thalassovita autumnalis</name>
    <dbReference type="NCBI Taxonomy" id="2072972"/>
    <lineage>
        <taxon>Bacteria</taxon>
        <taxon>Pseudomonadati</taxon>
        <taxon>Pseudomonadota</taxon>
        <taxon>Alphaproteobacteria</taxon>
        <taxon>Rhodobacterales</taxon>
        <taxon>Roseobacteraceae</taxon>
        <taxon>Thalassovita</taxon>
    </lineage>
</organism>
<dbReference type="InterPro" id="IPR009057">
    <property type="entry name" value="Homeodomain-like_sf"/>
</dbReference>
<keyword evidence="3" id="KW-0804">Transcription</keyword>
<dbReference type="PANTHER" id="PTHR46796:SF6">
    <property type="entry name" value="ARAC SUBFAMILY"/>
    <property type="match status" value="1"/>
</dbReference>